<gene>
    <name evidence="1" type="ORF">RPERSI_LOCUS16918</name>
</gene>
<evidence type="ECO:0000313" key="2">
    <source>
        <dbReference type="Proteomes" id="UP000789920"/>
    </source>
</evidence>
<reference evidence="1" key="1">
    <citation type="submission" date="2021-06" db="EMBL/GenBank/DDBJ databases">
        <authorList>
            <person name="Kallberg Y."/>
            <person name="Tangrot J."/>
            <person name="Rosling A."/>
        </authorList>
    </citation>
    <scope>NUCLEOTIDE SEQUENCE</scope>
    <source>
        <strain evidence="1">MA461A</strain>
    </source>
</reference>
<comment type="caution">
    <text evidence="1">The sequence shown here is derived from an EMBL/GenBank/DDBJ whole genome shotgun (WGS) entry which is preliminary data.</text>
</comment>
<name>A0ACA9R4I0_9GLOM</name>
<feature type="non-terminal residue" evidence="1">
    <location>
        <position position="177"/>
    </location>
</feature>
<evidence type="ECO:0000313" key="1">
    <source>
        <dbReference type="EMBL" id="CAG8775512.1"/>
    </source>
</evidence>
<dbReference type="Proteomes" id="UP000789920">
    <property type="component" value="Unassembled WGS sequence"/>
</dbReference>
<organism evidence="1 2">
    <name type="scientific">Racocetra persica</name>
    <dbReference type="NCBI Taxonomy" id="160502"/>
    <lineage>
        <taxon>Eukaryota</taxon>
        <taxon>Fungi</taxon>
        <taxon>Fungi incertae sedis</taxon>
        <taxon>Mucoromycota</taxon>
        <taxon>Glomeromycotina</taxon>
        <taxon>Glomeromycetes</taxon>
        <taxon>Diversisporales</taxon>
        <taxon>Gigasporaceae</taxon>
        <taxon>Racocetra</taxon>
    </lineage>
</organism>
<protein>
    <submittedName>
        <fullName evidence="1">5679_t:CDS:1</fullName>
    </submittedName>
</protein>
<accession>A0ACA9R4I0</accession>
<proteinExistence type="predicted"/>
<dbReference type="EMBL" id="CAJVQC010042520">
    <property type="protein sequence ID" value="CAG8775512.1"/>
    <property type="molecule type" value="Genomic_DNA"/>
</dbReference>
<keyword evidence="2" id="KW-1185">Reference proteome</keyword>
<sequence>MALTSSASSSSKRMDISFGSNDSFSRNKSKCYKKNSKDSYTWLFFDLFEYENDDKIVTKVRCSIKGCKISDEFMIYDSTLNMIKIGEYKTASNIVSTIEPVLEEFGITLKRLTKLERSIRWLVNDLENSTNIEHQHDGTTEFLSDSNYATLSIMVPTREELIHHLNNMNSESGIINE</sequence>